<accession>A0AA37VWL2</accession>
<sequence length="363" mass="40666">MIFNKLSEQHKDNLNSVFSRKKLHKTSAVLIALTALAATHAKAQEKYIDITQNDNTYFALTGGSGITNVKGVEKEEKKQDFRSFDIRFGQHLTDNLRLDFVHANEGHPHNHHRDGFSSQLVYSHMLTKNTRLELGTGPYVSFDTTRNSQGIELNEKRVGLVSTAALVYPINYIGTGVHLRAQWNNYVIPNRPVGNSFLIGFGVDIENSMRQSKARGNGLVNEVWLSLANTKINHGGPDTTVGFSVEAAHRFTNNYALSVGLLDEGGDNGWTNRRGITAQIWRYVPLGKYLEGRIGAGPYFAQDKYEHPGAFNTKGVITFGLNYEPHWLDNENIFFGVSLTRVIDKKGYENDADIARLTVGYRF</sequence>
<evidence type="ECO:0000313" key="1">
    <source>
        <dbReference type="EMBL" id="GLP96386.1"/>
    </source>
</evidence>
<keyword evidence="2" id="KW-1185">Reference proteome</keyword>
<reference evidence="1" key="1">
    <citation type="journal article" date="2014" name="Int. J. Syst. Evol. Microbiol.">
        <title>Complete genome sequence of Corynebacterium casei LMG S-19264T (=DSM 44701T), isolated from a smear-ripened cheese.</title>
        <authorList>
            <consortium name="US DOE Joint Genome Institute (JGI-PGF)"/>
            <person name="Walter F."/>
            <person name="Albersmeier A."/>
            <person name="Kalinowski J."/>
            <person name="Ruckert C."/>
        </authorList>
    </citation>
    <scope>NUCLEOTIDE SEQUENCE</scope>
    <source>
        <strain evidence="1">NBRC 101628</strain>
    </source>
</reference>
<name>A0AA37VWL2_9GAMM</name>
<dbReference type="RefSeq" id="WP_211286825.1">
    <property type="nucleotide sequence ID" value="NZ_BSNC01000004.1"/>
</dbReference>
<dbReference type="EMBL" id="BSNC01000004">
    <property type="protein sequence ID" value="GLP96386.1"/>
    <property type="molecule type" value="Genomic_DNA"/>
</dbReference>
<evidence type="ECO:0000313" key="2">
    <source>
        <dbReference type="Proteomes" id="UP001161422"/>
    </source>
</evidence>
<protein>
    <submittedName>
        <fullName evidence="1">Uncharacterized protein</fullName>
    </submittedName>
</protein>
<dbReference type="AlphaFoldDB" id="A0AA37VWL2"/>
<gene>
    <name evidence="1" type="ORF">GCM10007895_16920</name>
</gene>
<proteinExistence type="predicted"/>
<reference evidence="1" key="2">
    <citation type="submission" date="2023-01" db="EMBL/GenBank/DDBJ databases">
        <title>Draft genome sequence of Paraferrimonas sedimenticola strain NBRC 101628.</title>
        <authorList>
            <person name="Sun Q."/>
            <person name="Mori K."/>
        </authorList>
    </citation>
    <scope>NUCLEOTIDE SEQUENCE</scope>
    <source>
        <strain evidence="1">NBRC 101628</strain>
    </source>
</reference>
<comment type="caution">
    <text evidence="1">The sequence shown here is derived from an EMBL/GenBank/DDBJ whole genome shotgun (WGS) entry which is preliminary data.</text>
</comment>
<dbReference type="Proteomes" id="UP001161422">
    <property type="component" value="Unassembled WGS sequence"/>
</dbReference>
<organism evidence="1 2">
    <name type="scientific">Paraferrimonas sedimenticola</name>
    <dbReference type="NCBI Taxonomy" id="375674"/>
    <lineage>
        <taxon>Bacteria</taxon>
        <taxon>Pseudomonadati</taxon>
        <taxon>Pseudomonadota</taxon>
        <taxon>Gammaproteobacteria</taxon>
        <taxon>Alteromonadales</taxon>
        <taxon>Ferrimonadaceae</taxon>
        <taxon>Paraferrimonas</taxon>
    </lineage>
</organism>